<dbReference type="EMBL" id="MQWB01000001">
    <property type="protein sequence ID" value="OZC01773.1"/>
    <property type="molecule type" value="Genomic_DNA"/>
</dbReference>
<dbReference type="InterPro" id="IPR037883">
    <property type="entry name" value="Knr4/Smi1-like_sf"/>
</dbReference>
<reference evidence="1 2" key="1">
    <citation type="submission" date="2016-11" db="EMBL/GenBank/DDBJ databases">
        <title>Study of marine rhodopsin-containing bacteria.</title>
        <authorList>
            <person name="Yoshizawa S."/>
            <person name="Kumagai Y."/>
            <person name="Kogure K."/>
        </authorList>
    </citation>
    <scope>NUCLEOTIDE SEQUENCE [LARGE SCALE GENOMIC DNA]</scope>
    <source>
        <strain evidence="1 2">SG-29</strain>
    </source>
</reference>
<accession>A0A259TVK7</accession>
<dbReference type="RefSeq" id="WP_094545392.1">
    <property type="nucleotide sequence ID" value="NZ_MQWB01000001.1"/>
</dbReference>
<evidence type="ECO:0008006" key="3">
    <source>
        <dbReference type="Google" id="ProtNLM"/>
    </source>
</evidence>
<sequence length="145" mass="16332">MTLLSPDIQEWLESNTTAGSAEYALANRDERREQLADLGIPEDSQIGQFYVYHGADSITGWYELNDLDETADWTEYAHEELEVADHFLALSSAEGDGIVPYDKRTGAVYDVTFGQFEALEAGELPPIGDTFEDFLRWCRDRAQDA</sequence>
<proteinExistence type="predicted"/>
<organism evidence="1 2">
    <name type="scientific">Rubricoccus marinus</name>
    <dbReference type="NCBI Taxonomy" id="716817"/>
    <lineage>
        <taxon>Bacteria</taxon>
        <taxon>Pseudomonadati</taxon>
        <taxon>Rhodothermota</taxon>
        <taxon>Rhodothermia</taxon>
        <taxon>Rhodothermales</taxon>
        <taxon>Rubricoccaceae</taxon>
        <taxon>Rubricoccus</taxon>
    </lineage>
</organism>
<protein>
    <recommendedName>
        <fullName evidence="3">Knr4/Smi1-like domain-containing protein</fullName>
    </recommendedName>
</protein>
<evidence type="ECO:0000313" key="1">
    <source>
        <dbReference type="EMBL" id="OZC01773.1"/>
    </source>
</evidence>
<dbReference type="Proteomes" id="UP000216446">
    <property type="component" value="Unassembled WGS sequence"/>
</dbReference>
<gene>
    <name evidence="1" type="ORF">BSZ36_01475</name>
</gene>
<name>A0A259TVK7_9BACT</name>
<dbReference type="Gene3D" id="3.40.1580.10">
    <property type="entry name" value="SMI1/KNR4-like"/>
    <property type="match status" value="1"/>
</dbReference>
<evidence type="ECO:0000313" key="2">
    <source>
        <dbReference type="Proteomes" id="UP000216446"/>
    </source>
</evidence>
<comment type="caution">
    <text evidence="1">The sequence shown here is derived from an EMBL/GenBank/DDBJ whole genome shotgun (WGS) entry which is preliminary data.</text>
</comment>
<dbReference type="OrthoDB" id="2596110at2"/>
<keyword evidence="2" id="KW-1185">Reference proteome</keyword>
<dbReference type="InParanoid" id="A0A259TVK7"/>
<dbReference type="AlphaFoldDB" id="A0A259TVK7"/>